<name>A0ABU5S802_9BACT</name>
<proteinExistence type="predicted"/>
<reference evidence="2 3" key="1">
    <citation type="submission" date="2023-12" db="EMBL/GenBank/DDBJ databases">
        <title>Novel species of the genus Arcicella isolated from rivers.</title>
        <authorList>
            <person name="Lu H."/>
        </authorList>
    </citation>
    <scope>NUCLEOTIDE SEQUENCE [LARGE SCALE GENOMIC DNA]</scope>
    <source>
        <strain evidence="2 3">DC2W</strain>
    </source>
</reference>
<keyword evidence="1" id="KW-0732">Signal</keyword>
<gene>
    <name evidence="2" type="ORF">VB776_16835</name>
</gene>
<feature type="signal peptide" evidence="1">
    <location>
        <begin position="1"/>
        <end position="26"/>
    </location>
</feature>
<evidence type="ECO:0000256" key="1">
    <source>
        <dbReference type="SAM" id="SignalP"/>
    </source>
</evidence>
<comment type="caution">
    <text evidence="2">The sequence shown here is derived from an EMBL/GenBank/DDBJ whole genome shotgun (WGS) entry which is preliminary data.</text>
</comment>
<sequence length="174" mass="20063">MKITQRNWIKLAFLCGFMLFVNTVSRGNDTQSALDLNVILQDKKIQLVRNQLIKGWSMRANGSNFFIERNNDIFLPQTALKSIDSRASVVTKTIGKKKVLMMKTKAFFMMTVEKKLPADKVAIIRNMAKGVYQTDYYTIILWQEHGFTYSKNTIPNNLKDEFQAIETLIGANWQ</sequence>
<evidence type="ECO:0000313" key="2">
    <source>
        <dbReference type="EMBL" id="MEA5404601.1"/>
    </source>
</evidence>
<keyword evidence="3" id="KW-1185">Reference proteome</keyword>
<protein>
    <recommendedName>
        <fullName evidence="4">DUF4468 domain-containing protein</fullName>
    </recommendedName>
</protein>
<dbReference type="Proteomes" id="UP001303899">
    <property type="component" value="Unassembled WGS sequence"/>
</dbReference>
<organism evidence="2 3">
    <name type="scientific">Arcicella gelida</name>
    <dbReference type="NCBI Taxonomy" id="2984195"/>
    <lineage>
        <taxon>Bacteria</taxon>
        <taxon>Pseudomonadati</taxon>
        <taxon>Bacteroidota</taxon>
        <taxon>Cytophagia</taxon>
        <taxon>Cytophagales</taxon>
        <taxon>Flectobacillaceae</taxon>
        <taxon>Arcicella</taxon>
    </lineage>
</organism>
<accession>A0ABU5S802</accession>
<feature type="chain" id="PRO_5047023522" description="DUF4468 domain-containing protein" evidence="1">
    <location>
        <begin position="27"/>
        <end position="174"/>
    </location>
</feature>
<dbReference type="RefSeq" id="WP_323698034.1">
    <property type="nucleotide sequence ID" value="NZ_JAYGIL010000022.1"/>
</dbReference>
<evidence type="ECO:0000313" key="3">
    <source>
        <dbReference type="Proteomes" id="UP001303899"/>
    </source>
</evidence>
<evidence type="ECO:0008006" key="4">
    <source>
        <dbReference type="Google" id="ProtNLM"/>
    </source>
</evidence>
<dbReference type="EMBL" id="JAYGIL010000022">
    <property type="protein sequence ID" value="MEA5404601.1"/>
    <property type="molecule type" value="Genomic_DNA"/>
</dbReference>